<keyword evidence="10 12" id="KW-0472">Membrane</keyword>
<reference evidence="17 18" key="1">
    <citation type="submission" date="2018-04" db="EMBL/GenBank/DDBJ databases">
        <title>Genomic Encyclopedia of Archaeal and Bacterial Type Strains, Phase II (KMG-II): from individual species to whole genera.</title>
        <authorList>
            <person name="Goeker M."/>
        </authorList>
    </citation>
    <scope>NUCLEOTIDE SEQUENCE [LARGE SCALE GENOMIC DNA]</scope>
    <source>
        <strain evidence="17 18">DSM 25731</strain>
    </source>
</reference>
<evidence type="ECO:0000256" key="8">
    <source>
        <dbReference type="ARBA" id="ARBA00023065"/>
    </source>
</evidence>
<accession>A0A2T6BVB9</accession>
<dbReference type="InterPro" id="IPR039426">
    <property type="entry name" value="TonB-dep_rcpt-like"/>
</dbReference>
<dbReference type="Gene3D" id="2.60.40.1120">
    <property type="entry name" value="Carboxypeptidase-like, regulatory domain"/>
    <property type="match status" value="1"/>
</dbReference>
<keyword evidence="8" id="KW-0406">Ion transport</keyword>
<protein>
    <submittedName>
        <fullName evidence="17">Iron complex outermembrane receptor protein</fullName>
    </submittedName>
</protein>
<evidence type="ECO:0000256" key="7">
    <source>
        <dbReference type="ARBA" id="ARBA00023004"/>
    </source>
</evidence>
<dbReference type="InterPro" id="IPR036942">
    <property type="entry name" value="Beta-barrel_TonB_sf"/>
</dbReference>
<name>A0A2T6BVB9_9FLAO</name>
<comment type="similarity">
    <text evidence="12 13">Belongs to the TonB-dependent receptor family.</text>
</comment>
<feature type="domain" description="TonB-dependent receptor-like beta-barrel" evidence="15">
    <location>
        <begin position="305"/>
        <end position="747"/>
    </location>
</feature>
<dbReference type="Gene3D" id="2.40.170.20">
    <property type="entry name" value="TonB-dependent receptor, beta-barrel domain"/>
    <property type="match status" value="1"/>
</dbReference>
<keyword evidence="3 12" id="KW-1134">Transmembrane beta strand</keyword>
<feature type="chain" id="PRO_5015766797" evidence="14">
    <location>
        <begin position="20"/>
        <end position="796"/>
    </location>
</feature>
<evidence type="ECO:0000256" key="12">
    <source>
        <dbReference type="PROSITE-ProRule" id="PRU01360"/>
    </source>
</evidence>
<evidence type="ECO:0000256" key="2">
    <source>
        <dbReference type="ARBA" id="ARBA00022448"/>
    </source>
</evidence>
<keyword evidence="9 13" id="KW-0798">TonB box</keyword>
<dbReference type="AlphaFoldDB" id="A0A2T6BVB9"/>
<evidence type="ECO:0000256" key="1">
    <source>
        <dbReference type="ARBA" id="ARBA00004571"/>
    </source>
</evidence>
<dbReference type="OrthoDB" id="9761152at2"/>
<evidence type="ECO:0000256" key="11">
    <source>
        <dbReference type="ARBA" id="ARBA00023237"/>
    </source>
</evidence>
<dbReference type="SUPFAM" id="SSF56935">
    <property type="entry name" value="Porins"/>
    <property type="match status" value="1"/>
</dbReference>
<keyword evidence="11 12" id="KW-0998">Cell outer membrane</keyword>
<evidence type="ECO:0000259" key="16">
    <source>
        <dbReference type="Pfam" id="PF07715"/>
    </source>
</evidence>
<dbReference type="Pfam" id="PF13715">
    <property type="entry name" value="CarbopepD_reg_2"/>
    <property type="match status" value="1"/>
</dbReference>
<evidence type="ECO:0000256" key="9">
    <source>
        <dbReference type="ARBA" id="ARBA00023077"/>
    </source>
</evidence>
<feature type="signal peptide" evidence="14">
    <location>
        <begin position="1"/>
        <end position="19"/>
    </location>
</feature>
<dbReference type="InterPro" id="IPR012910">
    <property type="entry name" value="Plug_dom"/>
</dbReference>
<evidence type="ECO:0000313" key="18">
    <source>
        <dbReference type="Proteomes" id="UP000244090"/>
    </source>
</evidence>
<dbReference type="Pfam" id="PF07715">
    <property type="entry name" value="Plug"/>
    <property type="match status" value="1"/>
</dbReference>
<dbReference type="PANTHER" id="PTHR32552:SF68">
    <property type="entry name" value="FERRICHROME OUTER MEMBRANE TRANSPORTER_PHAGE RECEPTOR"/>
    <property type="match status" value="1"/>
</dbReference>
<evidence type="ECO:0000256" key="10">
    <source>
        <dbReference type="ARBA" id="ARBA00023136"/>
    </source>
</evidence>
<evidence type="ECO:0000259" key="15">
    <source>
        <dbReference type="Pfam" id="PF00593"/>
    </source>
</evidence>
<dbReference type="RefSeq" id="WP_108115632.1">
    <property type="nucleotide sequence ID" value="NZ_QBKT01000007.1"/>
</dbReference>
<keyword evidence="6 14" id="KW-0732">Signal</keyword>
<evidence type="ECO:0000256" key="5">
    <source>
        <dbReference type="ARBA" id="ARBA00022692"/>
    </source>
</evidence>
<dbReference type="SUPFAM" id="SSF49464">
    <property type="entry name" value="Carboxypeptidase regulatory domain-like"/>
    <property type="match status" value="1"/>
</dbReference>
<dbReference type="PANTHER" id="PTHR32552">
    <property type="entry name" value="FERRICHROME IRON RECEPTOR-RELATED"/>
    <property type="match status" value="1"/>
</dbReference>
<keyword evidence="5 12" id="KW-0812">Transmembrane</keyword>
<keyword evidence="18" id="KW-1185">Reference proteome</keyword>
<dbReference type="InterPro" id="IPR008969">
    <property type="entry name" value="CarboxyPept-like_regulatory"/>
</dbReference>
<dbReference type="GO" id="GO:0009279">
    <property type="term" value="C:cell outer membrane"/>
    <property type="evidence" value="ECO:0007669"/>
    <property type="project" value="UniProtKB-SubCell"/>
</dbReference>
<sequence length="796" mass="89039">MKNLFAFLCLFVLSVSLQAQNFTLSGTVSDENGAPLTGATLVVKGASYGTTTDSDGKYALSVAQGNIAIICSFVGMKTETKTLTITENTVLNFTLKSSQESLDAVLISAVRVNADSPITYSNLEKEEIAERNLGQDIPVLMNFMPSVVTTSDAGAGVGYTGIRVRGSDATRVNVTINGIPYNDAESQGTFWVNMPDLASSTENIQLQRGVGTSTNGSGAFGASLSLLTDAVSEEANGEITNAFGSFNTRRHTVKFSTGKLADNFELAGRLSKIKSDGYIDRASSDLSAYFLQGSYVTETTLIKALTFGGHEITYQAWNGIDRQTLETNRTFNPSGEYTDENGNVRFYDNEVDNYRQDHYQLHWNEKISENWTTNLSLNYTQGRGYFEQYKEDEPFSTYGFDEITINGTTINETDVIRRRWLDNDFYAINANANYRKNNLDMDFGAFLGIYDGDHFGEVIWARFASDSEIRDRYYEGNGKKNDLSFFTKATVRVNDNVSLFGDVQVRNVTYKTSGLTSDQDPFNIDENYTFFNPKAGINYRVNDKNSLYFSYARANREPNRSDFENNNEVKPEQLDDFELGWRWNGENFTVNTNAYYMLYNDQLVLTGALDDTGTPLRTNSGRSYRLGLEIDASFKLSDKFSIRPNMAISTNKNIDFIASQDGSLVNLGNTNISFSPDFIAGNIMTYKPLHNFQVSLLSKYVGEQFMGNIDSEVSRLDSYFTNDLNFVYELKLNTFCESITFTGLINNIFDVEYVSNGYFFTYDDDFSNPGTVTTIEGAGFYPQATRNFLVGMTLKF</sequence>
<keyword evidence="17" id="KW-0675">Receptor</keyword>
<comment type="caution">
    <text evidence="17">The sequence shown here is derived from an EMBL/GenBank/DDBJ whole genome shotgun (WGS) entry which is preliminary data.</text>
</comment>
<feature type="domain" description="TonB-dependent receptor plug" evidence="16">
    <location>
        <begin position="114"/>
        <end position="222"/>
    </location>
</feature>
<dbReference type="Pfam" id="PF00593">
    <property type="entry name" value="TonB_dep_Rec_b-barrel"/>
    <property type="match status" value="1"/>
</dbReference>
<proteinExistence type="inferred from homology"/>
<dbReference type="InterPro" id="IPR000531">
    <property type="entry name" value="Beta-barrel_TonB"/>
</dbReference>
<evidence type="ECO:0000256" key="4">
    <source>
        <dbReference type="ARBA" id="ARBA00022496"/>
    </source>
</evidence>
<dbReference type="PROSITE" id="PS52016">
    <property type="entry name" value="TONB_DEPENDENT_REC_3"/>
    <property type="match status" value="1"/>
</dbReference>
<dbReference type="Gene3D" id="2.170.130.10">
    <property type="entry name" value="TonB-dependent receptor, plug domain"/>
    <property type="match status" value="1"/>
</dbReference>
<evidence type="ECO:0000313" key="17">
    <source>
        <dbReference type="EMBL" id="PTX60003.1"/>
    </source>
</evidence>
<evidence type="ECO:0000256" key="3">
    <source>
        <dbReference type="ARBA" id="ARBA00022452"/>
    </source>
</evidence>
<keyword evidence="2 12" id="KW-0813">Transport</keyword>
<evidence type="ECO:0000256" key="6">
    <source>
        <dbReference type="ARBA" id="ARBA00022729"/>
    </source>
</evidence>
<dbReference type="Proteomes" id="UP000244090">
    <property type="component" value="Unassembled WGS sequence"/>
</dbReference>
<dbReference type="EMBL" id="QBKT01000007">
    <property type="protein sequence ID" value="PTX60003.1"/>
    <property type="molecule type" value="Genomic_DNA"/>
</dbReference>
<dbReference type="InterPro" id="IPR037066">
    <property type="entry name" value="Plug_dom_sf"/>
</dbReference>
<dbReference type="GO" id="GO:0015344">
    <property type="term" value="F:siderophore uptake transmembrane transporter activity"/>
    <property type="evidence" value="ECO:0007669"/>
    <property type="project" value="TreeGrafter"/>
</dbReference>
<comment type="subcellular location">
    <subcellularLocation>
        <location evidence="1 12">Cell outer membrane</location>
        <topology evidence="1 12">Multi-pass membrane protein</topology>
    </subcellularLocation>
</comment>
<evidence type="ECO:0000256" key="14">
    <source>
        <dbReference type="SAM" id="SignalP"/>
    </source>
</evidence>
<gene>
    <name evidence="17" type="ORF">C8N46_1078</name>
</gene>
<organism evidence="17 18">
    <name type="scientific">Kordia periserrulae</name>
    <dbReference type="NCBI Taxonomy" id="701523"/>
    <lineage>
        <taxon>Bacteria</taxon>
        <taxon>Pseudomonadati</taxon>
        <taxon>Bacteroidota</taxon>
        <taxon>Flavobacteriia</taxon>
        <taxon>Flavobacteriales</taxon>
        <taxon>Flavobacteriaceae</taxon>
        <taxon>Kordia</taxon>
    </lineage>
</organism>
<keyword evidence="4" id="KW-0410">Iron transport</keyword>
<evidence type="ECO:0000256" key="13">
    <source>
        <dbReference type="RuleBase" id="RU003357"/>
    </source>
</evidence>
<keyword evidence="7" id="KW-0408">Iron</keyword>